<dbReference type="InterPro" id="IPR015943">
    <property type="entry name" value="WD40/YVTN_repeat-like_dom_sf"/>
</dbReference>
<dbReference type="AlphaFoldDB" id="A0A7R9ZGR7"/>
<name>A0A7R9ZGR7_9STRA</name>
<keyword evidence="2" id="KW-0677">Repeat</keyword>
<dbReference type="GO" id="GO:0030042">
    <property type="term" value="P:actin filament depolymerization"/>
    <property type="evidence" value="ECO:0007669"/>
    <property type="project" value="TreeGrafter"/>
</dbReference>
<evidence type="ECO:0000256" key="1">
    <source>
        <dbReference type="ARBA" id="ARBA00022574"/>
    </source>
</evidence>
<dbReference type="GO" id="GO:0051015">
    <property type="term" value="F:actin filament binding"/>
    <property type="evidence" value="ECO:0007669"/>
    <property type="project" value="TreeGrafter"/>
</dbReference>
<dbReference type="PROSITE" id="PS50294">
    <property type="entry name" value="WD_REPEATS_REGION"/>
    <property type="match status" value="1"/>
</dbReference>
<gene>
    <name evidence="4" type="ORF">TDUB1175_LOCUS23043</name>
</gene>
<dbReference type="InterPro" id="IPR036322">
    <property type="entry name" value="WD40_repeat_dom_sf"/>
</dbReference>
<feature type="repeat" description="WD" evidence="3">
    <location>
        <begin position="54"/>
        <end position="84"/>
    </location>
</feature>
<dbReference type="Gene3D" id="2.130.10.10">
    <property type="entry name" value="YVTN repeat-like/Quinoprotein amine dehydrogenase"/>
    <property type="match status" value="1"/>
</dbReference>
<dbReference type="SUPFAM" id="SSF50978">
    <property type="entry name" value="WD40 repeat-like"/>
    <property type="match status" value="1"/>
</dbReference>
<proteinExistence type="predicted"/>
<dbReference type="PANTHER" id="PTHR19856:SF0">
    <property type="entry name" value="WD REPEAT-CONTAINING PROTEIN 1"/>
    <property type="match status" value="1"/>
</dbReference>
<evidence type="ECO:0000256" key="3">
    <source>
        <dbReference type="PROSITE-ProRule" id="PRU00221"/>
    </source>
</evidence>
<sequence>MKQERVLEGGHLKPVHSVRLSSDHLASADVRDVCVWNIGDSYAPIIGKSRWCFHTQRIVCLAWSEDGSVLASGGNDDSIYLWSMTKKTKRVHYSFAHRGGISGLEFMKAGDGNGTMTLVSVGADGCINAWDVADDVAKKFG</sequence>
<keyword evidence="1 3" id="KW-0853">WD repeat</keyword>
<protein>
    <recommendedName>
        <fullName evidence="5">Anaphase-promoting complex subunit 4 WD40 domain-containing protein</fullName>
    </recommendedName>
</protein>
<dbReference type="EMBL" id="HBED01045788">
    <property type="protein sequence ID" value="CAD8324623.1"/>
    <property type="molecule type" value="Transcribed_RNA"/>
</dbReference>
<reference evidence="4" key="1">
    <citation type="submission" date="2021-01" db="EMBL/GenBank/DDBJ databases">
        <authorList>
            <person name="Corre E."/>
            <person name="Pelletier E."/>
            <person name="Niang G."/>
            <person name="Scheremetjew M."/>
            <person name="Finn R."/>
            <person name="Kale V."/>
            <person name="Holt S."/>
            <person name="Cochrane G."/>
            <person name="Meng A."/>
            <person name="Brown T."/>
            <person name="Cohen L."/>
        </authorList>
    </citation>
    <scope>NUCLEOTIDE SEQUENCE</scope>
    <source>
        <strain evidence="4">CCMP147</strain>
    </source>
</reference>
<dbReference type="GO" id="GO:0030864">
    <property type="term" value="C:cortical actin cytoskeleton"/>
    <property type="evidence" value="ECO:0007669"/>
    <property type="project" value="TreeGrafter"/>
</dbReference>
<accession>A0A7R9ZGR7</accession>
<dbReference type="PROSITE" id="PS50082">
    <property type="entry name" value="WD_REPEATS_2"/>
    <property type="match status" value="1"/>
</dbReference>
<evidence type="ECO:0000313" key="4">
    <source>
        <dbReference type="EMBL" id="CAD8324623.1"/>
    </source>
</evidence>
<dbReference type="SMART" id="SM00320">
    <property type="entry name" value="WD40"/>
    <property type="match status" value="3"/>
</dbReference>
<organism evidence="4">
    <name type="scientific">Pseudictyota dubia</name>
    <dbReference type="NCBI Taxonomy" id="2749911"/>
    <lineage>
        <taxon>Eukaryota</taxon>
        <taxon>Sar</taxon>
        <taxon>Stramenopiles</taxon>
        <taxon>Ochrophyta</taxon>
        <taxon>Bacillariophyta</taxon>
        <taxon>Mediophyceae</taxon>
        <taxon>Biddulphiophycidae</taxon>
        <taxon>Eupodiscales</taxon>
        <taxon>Odontellaceae</taxon>
        <taxon>Pseudictyota</taxon>
    </lineage>
</organism>
<evidence type="ECO:0008006" key="5">
    <source>
        <dbReference type="Google" id="ProtNLM"/>
    </source>
</evidence>
<evidence type="ECO:0000256" key="2">
    <source>
        <dbReference type="ARBA" id="ARBA00022737"/>
    </source>
</evidence>
<dbReference type="InterPro" id="IPR001680">
    <property type="entry name" value="WD40_rpt"/>
</dbReference>
<dbReference type="Pfam" id="PF00400">
    <property type="entry name" value="WD40"/>
    <property type="match status" value="1"/>
</dbReference>
<dbReference type="PANTHER" id="PTHR19856">
    <property type="entry name" value="WD-REPEATCONTAINING PROTEIN WDR1"/>
    <property type="match status" value="1"/>
</dbReference>